<organism evidence="1 2">
    <name type="scientific">Kaistia hirudinis</name>
    <dbReference type="NCBI Taxonomy" id="1293440"/>
    <lineage>
        <taxon>Bacteria</taxon>
        <taxon>Pseudomonadati</taxon>
        <taxon>Pseudomonadota</taxon>
        <taxon>Alphaproteobacteria</taxon>
        <taxon>Hyphomicrobiales</taxon>
        <taxon>Kaistiaceae</taxon>
        <taxon>Kaistia</taxon>
    </lineage>
</organism>
<accession>A0A840AVH5</accession>
<dbReference type="Proteomes" id="UP000553963">
    <property type="component" value="Unassembled WGS sequence"/>
</dbReference>
<dbReference type="AlphaFoldDB" id="A0A840AVH5"/>
<evidence type="ECO:0000313" key="1">
    <source>
        <dbReference type="EMBL" id="MBB3932781.1"/>
    </source>
</evidence>
<dbReference type="EMBL" id="JACIDS010000005">
    <property type="protein sequence ID" value="MBB3932781.1"/>
    <property type="molecule type" value="Genomic_DNA"/>
</dbReference>
<evidence type="ECO:0000313" key="2">
    <source>
        <dbReference type="Proteomes" id="UP000553963"/>
    </source>
</evidence>
<name>A0A840AVH5_9HYPH</name>
<protein>
    <submittedName>
        <fullName evidence="1">Uncharacterized protein</fullName>
    </submittedName>
</protein>
<sequence length="43" mass="4557">MRIVRVGANAKRPAPVARAGLSSEERSIDDQAVCATAMPFSVK</sequence>
<proteinExistence type="predicted"/>
<keyword evidence="2" id="KW-1185">Reference proteome</keyword>
<gene>
    <name evidence="1" type="ORF">GGR25_003845</name>
</gene>
<reference evidence="1 2" key="1">
    <citation type="submission" date="2020-08" db="EMBL/GenBank/DDBJ databases">
        <title>Genomic Encyclopedia of Type Strains, Phase IV (KMG-IV): sequencing the most valuable type-strain genomes for metagenomic binning, comparative biology and taxonomic classification.</title>
        <authorList>
            <person name="Goeker M."/>
        </authorList>
    </citation>
    <scope>NUCLEOTIDE SEQUENCE [LARGE SCALE GENOMIC DNA]</scope>
    <source>
        <strain evidence="1 2">DSM 25966</strain>
    </source>
</reference>
<comment type="caution">
    <text evidence="1">The sequence shown here is derived from an EMBL/GenBank/DDBJ whole genome shotgun (WGS) entry which is preliminary data.</text>
</comment>